<organism evidence="3 4">
    <name type="scientific">Hevea brasiliensis</name>
    <name type="common">Para rubber tree</name>
    <name type="synonym">Siphonia brasiliensis</name>
    <dbReference type="NCBI Taxonomy" id="3981"/>
    <lineage>
        <taxon>Eukaryota</taxon>
        <taxon>Viridiplantae</taxon>
        <taxon>Streptophyta</taxon>
        <taxon>Embryophyta</taxon>
        <taxon>Tracheophyta</taxon>
        <taxon>Spermatophyta</taxon>
        <taxon>Magnoliopsida</taxon>
        <taxon>eudicotyledons</taxon>
        <taxon>Gunneridae</taxon>
        <taxon>Pentapetalae</taxon>
        <taxon>rosids</taxon>
        <taxon>fabids</taxon>
        <taxon>Malpighiales</taxon>
        <taxon>Euphorbiaceae</taxon>
        <taxon>Crotonoideae</taxon>
        <taxon>Micrandreae</taxon>
        <taxon>Hevea</taxon>
    </lineage>
</organism>
<evidence type="ECO:0000313" key="3">
    <source>
        <dbReference type="EMBL" id="KAF2323019.1"/>
    </source>
</evidence>
<name>A0A6A6NE20_HEVBR</name>
<dbReference type="Pfam" id="PF01535">
    <property type="entry name" value="PPR"/>
    <property type="match status" value="3"/>
</dbReference>
<dbReference type="Pfam" id="PF13041">
    <property type="entry name" value="PPR_2"/>
    <property type="match status" value="1"/>
</dbReference>
<keyword evidence="1" id="KW-0677">Repeat</keyword>
<dbReference type="InterPro" id="IPR002885">
    <property type="entry name" value="PPR_rpt"/>
</dbReference>
<evidence type="ECO:0000256" key="1">
    <source>
        <dbReference type="ARBA" id="ARBA00022737"/>
    </source>
</evidence>
<reference evidence="3 4" key="1">
    <citation type="journal article" date="2020" name="Mol. Plant">
        <title>The Chromosome-Based Rubber Tree Genome Provides New Insights into Spurge Genome Evolution and Rubber Biosynthesis.</title>
        <authorList>
            <person name="Liu J."/>
            <person name="Shi C."/>
            <person name="Shi C.C."/>
            <person name="Li W."/>
            <person name="Zhang Q.J."/>
            <person name="Zhang Y."/>
            <person name="Li K."/>
            <person name="Lu H.F."/>
            <person name="Shi C."/>
            <person name="Zhu S.T."/>
            <person name="Xiao Z.Y."/>
            <person name="Nan H."/>
            <person name="Yue Y."/>
            <person name="Zhu X.G."/>
            <person name="Wu Y."/>
            <person name="Hong X.N."/>
            <person name="Fan G.Y."/>
            <person name="Tong Y."/>
            <person name="Zhang D."/>
            <person name="Mao C.L."/>
            <person name="Liu Y.L."/>
            <person name="Hao S.J."/>
            <person name="Liu W.Q."/>
            <person name="Lv M.Q."/>
            <person name="Zhang H.B."/>
            <person name="Liu Y."/>
            <person name="Hu-Tang G.R."/>
            <person name="Wang J.P."/>
            <person name="Wang J.H."/>
            <person name="Sun Y.H."/>
            <person name="Ni S.B."/>
            <person name="Chen W.B."/>
            <person name="Zhang X.C."/>
            <person name="Jiao Y.N."/>
            <person name="Eichler E.E."/>
            <person name="Li G.H."/>
            <person name="Liu X."/>
            <person name="Gao L.Z."/>
        </authorList>
    </citation>
    <scope>NUCLEOTIDE SEQUENCE [LARGE SCALE GENOMIC DNA]</scope>
    <source>
        <strain evidence="4">cv. GT1</strain>
        <tissue evidence="3">Leaf</tissue>
    </source>
</reference>
<evidence type="ECO:0000256" key="2">
    <source>
        <dbReference type="PROSITE-ProRule" id="PRU00708"/>
    </source>
</evidence>
<sequence length="350" mass="39656">MVTCLSCAVNPPSTRTPFLSSYGHTSNRKFGSHEALILIQKCSNFSHLKLIHAKIIRNGLSNDQLLVRKLLQLCFSYGKMDYASLLFHQMRCLHTFTWNFMIRLYTNNGSSQQALLLHNLMIFRGFPPDKFTFPFTVKACLASSALEKGKEVHGFATKTGFWKDTFFHNTWMDLLFECGAADYGRKEAFELLWRMQLYNVRPNEFTLVGLLKACTELGSLQLGSRIHDYALKNGFKLGVFLGTALVDMYSKCGSLVDAKQVFDKMQVKSLAAWNSMITSLGVHGCGKEALAVFAQMEEANIKPYAITFVGVLCACVRMNNVEEGDRYFNYMTECYGITPILEHYTCMIKL</sequence>
<gene>
    <name evidence="3" type="ORF">GH714_032790</name>
</gene>
<dbReference type="GO" id="GO:0003723">
    <property type="term" value="F:RNA binding"/>
    <property type="evidence" value="ECO:0007669"/>
    <property type="project" value="InterPro"/>
</dbReference>
<dbReference type="Proteomes" id="UP000467840">
    <property type="component" value="Chromosome 11"/>
</dbReference>
<keyword evidence="4" id="KW-1185">Reference proteome</keyword>
<feature type="repeat" description="PPR" evidence="2">
    <location>
        <begin position="269"/>
        <end position="303"/>
    </location>
</feature>
<dbReference type="GO" id="GO:0009451">
    <property type="term" value="P:RNA modification"/>
    <property type="evidence" value="ECO:0007669"/>
    <property type="project" value="InterPro"/>
</dbReference>
<dbReference type="InterPro" id="IPR011990">
    <property type="entry name" value="TPR-like_helical_dom_sf"/>
</dbReference>
<dbReference type="Gene3D" id="1.25.40.10">
    <property type="entry name" value="Tetratricopeptide repeat domain"/>
    <property type="match status" value="2"/>
</dbReference>
<proteinExistence type="predicted"/>
<accession>A0A6A6NE20</accession>
<dbReference type="EMBL" id="JAAGAX010000002">
    <property type="protein sequence ID" value="KAF2323019.1"/>
    <property type="molecule type" value="Genomic_DNA"/>
</dbReference>
<dbReference type="InterPro" id="IPR046960">
    <property type="entry name" value="PPR_At4g14850-like_plant"/>
</dbReference>
<dbReference type="AlphaFoldDB" id="A0A6A6NE20"/>
<dbReference type="PANTHER" id="PTHR47926">
    <property type="entry name" value="PENTATRICOPEPTIDE REPEAT-CONTAINING PROTEIN"/>
    <property type="match status" value="1"/>
</dbReference>
<protein>
    <recommendedName>
        <fullName evidence="5">Pentacotripeptide-repeat region of PRORP domain-containing protein</fullName>
    </recommendedName>
</protein>
<evidence type="ECO:0008006" key="5">
    <source>
        <dbReference type="Google" id="ProtNLM"/>
    </source>
</evidence>
<evidence type="ECO:0000313" key="4">
    <source>
        <dbReference type="Proteomes" id="UP000467840"/>
    </source>
</evidence>
<dbReference type="PROSITE" id="PS51375">
    <property type="entry name" value="PPR"/>
    <property type="match status" value="2"/>
</dbReference>
<comment type="caution">
    <text evidence="3">The sequence shown here is derived from an EMBL/GenBank/DDBJ whole genome shotgun (WGS) entry which is preliminary data.</text>
</comment>
<dbReference type="NCBIfam" id="TIGR00756">
    <property type="entry name" value="PPR"/>
    <property type="match status" value="4"/>
</dbReference>
<feature type="repeat" description="PPR" evidence="2">
    <location>
        <begin position="94"/>
        <end position="128"/>
    </location>
</feature>
<dbReference type="FunFam" id="1.25.40.10:FF:000344">
    <property type="entry name" value="Pentatricopeptide repeat-containing protein"/>
    <property type="match status" value="1"/>
</dbReference>